<dbReference type="Pfam" id="PF13692">
    <property type="entry name" value="Glyco_trans_1_4"/>
    <property type="match status" value="1"/>
</dbReference>
<sequence>MRIVLIEDGAVYDGETPARRPLGGLERAVCALAAALADRGHEVQVLNRAPRTTCVSGVLWSPLPVENDALLPGEPPDAVIAVADPALFHRCPDAPARVLWALGTPEALGRPDGRAAIEAFRPALALPGLAAYNASPVGGGTVVPCGIDPVFRPAWDGHARPEPPEPPVAIVTTHPLHGLAEVLDLWEERIHPAIPAAALHVYSARLACMLEPESGPLDPLSPLGALAARARALAPAGVEVRAPLPSKAMAEVYQKARVHVYPGHPQDMICWTLADSQASGLPAVARQRGACADRIVNGESGYLVPDTEALANVTLEILRGPEVWRSLAGTAARPERRRAWETVALSMERLMTV</sequence>
<reference evidence="1 2" key="1">
    <citation type="submission" date="2019-07" db="EMBL/GenBank/DDBJ databases">
        <title>Whole genome shotgun sequence of Rhodospirillum oryzae NBRC 107573.</title>
        <authorList>
            <person name="Hosoyama A."/>
            <person name="Uohara A."/>
            <person name="Ohji S."/>
            <person name="Ichikawa N."/>
        </authorList>
    </citation>
    <scope>NUCLEOTIDE SEQUENCE [LARGE SCALE GENOMIC DNA]</scope>
    <source>
        <strain evidence="1 2">NBRC 107573</strain>
    </source>
</reference>
<keyword evidence="2" id="KW-1185">Reference proteome</keyword>
<dbReference type="OrthoDB" id="5490598at2"/>
<dbReference type="AlphaFoldDB" id="A0A512H904"/>
<dbReference type="SUPFAM" id="SSF53756">
    <property type="entry name" value="UDP-Glycosyltransferase/glycogen phosphorylase"/>
    <property type="match status" value="1"/>
</dbReference>
<accession>A0A512H904</accession>
<evidence type="ECO:0000313" key="1">
    <source>
        <dbReference type="EMBL" id="GEO81933.1"/>
    </source>
</evidence>
<dbReference type="EMBL" id="BJZO01000054">
    <property type="protein sequence ID" value="GEO81933.1"/>
    <property type="molecule type" value="Genomic_DNA"/>
</dbReference>
<protein>
    <submittedName>
        <fullName evidence="1">Uncharacterized protein</fullName>
    </submittedName>
</protein>
<dbReference type="Proteomes" id="UP000321567">
    <property type="component" value="Unassembled WGS sequence"/>
</dbReference>
<dbReference type="RefSeq" id="WP_147163955.1">
    <property type="nucleotide sequence ID" value="NZ_BJZO01000054.1"/>
</dbReference>
<proteinExistence type="predicted"/>
<evidence type="ECO:0000313" key="2">
    <source>
        <dbReference type="Proteomes" id="UP000321567"/>
    </source>
</evidence>
<comment type="caution">
    <text evidence="1">The sequence shown here is derived from an EMBL/GenBank/DDBJ whole genome shotgun (WGS) entry which is preliminary data.</text>
</comment>
<organism evidence="1 2">
    <name type="scientific">Pararhodospirillum oryzae</name>
    <dbReference type="NCBI Taxonomy" id="478448"/>
    <lineage>
        <taxon>Bacteria</taxon>
        <taxon>Pseudomonadati</taxon>
        <taxon>Pseudomonadota</taxon>
        <taxon>Alphaproteobacteria</taxon>
        <taxon>Rhodospirillales</taxon>
        <taxon>Rhodospirillaceae</taxon>
        <taxon>Pararhodospirillum</taxon>
    </lineage>
</organism>
<dbReference type="Gene3D" id="3.40.50.2000">
    <property type="entry name" value="Glycogen Phosphorylase B"/>
    <property type="match status" value="2"/>
</dbReference>
<gene>
    <name evidence="1" type="ORF">ROR02_20640</name>
</gene>
<name>A0A512H904_9PROT</name>